<organism evidence="1 2">
    <name type="scientific">Phytohabitans maris</name>
    <dbReference type="NCBI Taxonomy" id="3071409"/>
    <lineage>
        <taxon>Bacteria</taxon>
        <taxon>Bacillati</taxon>
        <taxon>Actinomycetota</taxon>
        <taxon>Actinomycetes</taxon>
        <taxon>Micromonosporales</taxon>
        <taxon>Micromonosporaceae</taxon>
    </lineage>
</organism>
<keyword evidence="2" id="KW-1185">Reference proteome</keyword>
<accession>A0ABU0ZRH9</accession>
<dbReference type="EMBL" id="JAVHUY010000044">
    <property type="protein sequence ID" value="MDQ7909578.1"/>
    <property type="molecule type" value="Genomic_DNA"/>
</dbReference>
<gene>
    <name evidence="1" type="ORF">RB614_34165</name>
</gene>
<evidence type="ECO:0000313" key="1">
    <source>
        <dbReference type="EMBL" id="MDQ7909578.1"/>
    </source>
</evidence>
<proteinExistence type="predicted"/>
<evidence type="ECO:0000313" key="2">
    <source>
        <dbReference type="Proteomes" id="UP001230908"/>
    </source>
</evidence>
<dbReference type="Proteomes" id="UP001230908">
    <property type="component" value="Unassembled WGS sequence"/>
</dbReference>
<reference evidence="1 2" key="1">
    <citation type="submission" date="2023-08" db="EMBL/GenBank/DDBJ databases">
        <title>Phytohabitans sansha sp. nov., isolated from marine sediment.</title>
        <authorList>
            <person name="Zhao Y."/>
            <person name="Yi K."/>
        </authorList>
    </citation>
    <scope>NUCLEOTIDE SEQUENCE [LARGE SCALE GENOMIC DNA]</scope>
    <source>
        <strain evidence="1 2">ZYX-F-186</strain>
    </source>
</reference>
<protein>
    <submittedName>
        <fullName evidence="1">Uncharacterized protein</fullName>
    </submittedName>
</protein>
<comment type="caution">
    <text evidence="1">The sequence shown here is derived from an EMBL/GenBank/DDBJ whole genome shotgun (WGS) entry which is preliminary data.</text>
</comment>
<dbReference type="RefSeq" id="WP_308716839.1">
    <property type="nucleotide sequence ID" value="NZ_JAVHUY010000044.1"/>
</dbReference>
<name>A0ABU0ZRH9_9ACTN</name>
<sequence>MSEDTEIKPFRIDVPQADLDHLRSWQRYEVPGGHYAAHLEAGTLVEDVRLFFAGLR</sequence>